<proteinExistence type="predicted"/>
<feature type="domain" description="Penicillin-binding protein transpeptidase" evidence="4">
    <location>
        <begin position="198"/>
        <end position="483"/>
    </location>
</feature>
<feature type="domain" description="PASTA" evidence="5">
    <location>
        <begin position="505"/>
        <end position="562"/>
    </location>
</feature>
<evidence type="ECO:0000256" key="1">
    <source>
        <dbReference type="ARBA" id="ARBA00004370"/>
    </source>
</evidence>
<evidence type="ECO:0000259" key="5">
    <source>
        <dbReference type="Pfam" id="PF03793"/>
    </source>
</evidence>
<dbReference type="GO" id="GO:0008658">
    <property type="term" value="F:penicillin binding"/>
    <property type="evidence" value="ECO:0007669"/>
    <property type="project" value="InterPro"/>
</dbReference>
<dbReference type="Pfam" id="PF00905">
    <property type="entry name" value="Transpeptidase"/>
    <property type="match status" value="1"/>
</dbReference>
<gene>
    <name evidence="6" type="ORF">E4650_07225</name>
</gene>
<keyword evidence="3" id="KW-1133">Transmembrane helix</keyword>
<evidence type="ECO:0000313" key="7">
    <source>
        <dbReference type="Proteomes" id="UP000297288"/>
    </source>
</evidence>
<feature type="transmembrane region" description="Helical" evidence="3">
    <location>
        <begin position="7"/>
        <end position="26"/>
    </location>
</feature>
<reference evidence="6 7" key="1">
    <citation type="submission" date="2019-04" db="EMBL/GenBank/DDBJ databases">
        <title>Draft genome sequence data and analysis of a Fermenting Bacterium, Geotoga petraea strain HO-Geo1, isolated from heavy-oil petroleum reservoir in Russia.</title>
        <authorList>
            <person name="Grouzdev D.S."/>
            <person name="Semenova E.M."/>
            <person name="Sokolova D.S."/>
            <person name="Tourova T.P."/>
            <person name="Poltaraus A.B."/>
            <person name="Nazina T.N."/>
        </authorList>
    </citation>
    <scope>NUCLEOTIDE SEQUENCE [LARGE SCALE GENOMIC DNA]</scope>
    <source>
        <strain evidence="6 7">HO-Geo1</strain>
    </source>
</reference>
<comment type="caution">
    <text evidence="6">The sequence shown here is derived from an EMBL/GenBank/DDBJ whole genome shotgun (WGS) entry which is preliminary data.</text>
</comment>
<dbReference type="GO" id="GO:0071555">
    <property type="term" value="P:cell wall organization"/>
    <property type="evidence" value="ECO:0007669"/>
    <property type="project" value="TreeGrafter"/>
</dbReference>
<evidence type="ECO:0000259" key="4">
    <source>
        <dbReference type="Pfam" id="PF00905"/>
    </source>
</evidence>
<dbReference type="InterPro" id="IPR050515">
    <property type="entry name" value="Beta-lactam/transpept"/>
</dbReference>
<dbReference type="EMBL" id="SRME01000004">
    <property type="protein sequence ID" value="TGG87529.1"/>
    <property type="molecule type" value="Genomic_DNA"/>
</dbReference>
<sequence>MKFKYSLTQMIFILGYLGLILFGVIFNSPSESNVKTTVNNQKDYNLATLVDNKGHFLVYNKNKYEVWIDLEFMKKRNEYWNNKSTLNSKYSDDELENKKFLFWGVYDTEEEAKESLGDMRRFANIYVNQERVYNNLFSYDSLIGNYKTTQYGIEKYLHENGLLKEKSTIRLSLDNELQNYLYYELKKTVEEKKANGAVAIVMDTKTGKIRASVSIYPWNLGYMGYIEPGSTLKPMIYALALDEKIITENEKFESTYNYKPEEDLNFIVTESEGYGLGELNIRDALILSSNISIAKVMKKIKEEFSNEWIYERLISMGFGTKTDAEFKGEIDGVLKYPDNWYSITPYQIALGQGIGVTPIQLISTFNSLVNNGIYKEPTFLENKESEARRIFSEEISEKLVEWMNYVTISGTAKLAYREGMLIGGKTGTAQKAIAGEGYNEEAYYSLFEGYYPATNPRYTFLVIVDNPQGEFYGGEVAAPVVTEAFYKYEKDFSNLETKKIIFKNVMPNIEGMYIHEAVNFLISAGVSKNDIIITGNGDYVEEQYPKPGVLIDKNRYFQIKTAKME</sequence>
<accession>A0A4Z0VU92</accession>
<dbReference type="PANTHER" id="PTHR30627:SF1">
    <property type="entry name" value="PEPTIDOGLYCAN D,D-TRANSPEPTIDASE FTSI"/>
    <property type="match status" value="1"/>
</dbReference>
<dbReference type="InterPro" id="IPR012338">
    <property type="entry name" value="Beta-lactam/transpept-like"/>
</dbReference>
<organism evidence="6 7">
    <name type="scientific">Geotoga petraea</name>
    <dbReference type="NCBI Taxonomy" id="28234"/>
    <lineage>
        <taxon>Bacteria</taxon>
        <taxon>Thermotogati</taxon>
        <taxon>Thermotogota</taxon>
        <taxon>Thermotogae</taxon>
        <taxon>Petrotogales</taxon>
        <taxon>Petrotogaceae</taxon>
        <taxon>Geotoga</taxon>
    </lineage>
</organism>
<dbReference type="SUPFAM" id="SSF56601">
    <property type="entry name" value="beta-lactamase/transpeptidase-like"/>
    <property type="match status" value="1"/>
</dbReference>
<protein>
    <submittedName>
        <fullName evidence="6">Uncharacterized protein</fullName>
    </submittedName>
</protein>
<evidence type="ECO:0000256" key="3">
    <source>
        <dbReference type="SAM" id="Phobius"/>
    </source>
</evidence>
<dbReference type="AlphaFoldDB" id="A0A4Z0VU92"/>
<dbReference type="Pfam" id="PF03793">
    <property type="entry name" value="PASTA"/>
    <property type="match status" value="1"/>
</dbReference>
<dbReference type="Gene3D" id="3.30.450.330">
    <property type="match status" value="1"/>
</dbReference>
<dbReference type="OrthoDB" id="9757901at2"/>
<dbReference type="GO" id="GO:0005886">
    <property type="term" value="C:plasma membrane"/>
    <property type="evidence" value="ECO:0007669"/>
    <property type="project" value="TreeGrafter"/>
</dbReference>
<keyword evidence="3" id="KW-0812">Transmembrane</keyword>
<dbReference type="InterPro" id="IPR001460">
    <property type="entry name" value="PCN-bd_Tpept"/>
</dbReference>
<comment type="subcellular location">
    <subcellularLocation>
        <location evidence="1">Membrane</location>
    </subcellularLocation>
</comment>
<dbReference type="RefSeq" id="WP_135403009.1">
    <property type="nucleotide sequence ID" value="NZ_SRME01000004.1"/>
</dbReference>
<dbReference type="PANTHER" id="PTHR30627">
    <property type="entry name" value="PEPTIDOGLYCAN D,D-TRANSPEPTIDASE"/>
    <property type="match status" value="1"/>
</dbReference>
<dbReference type="InterPro" id="IPR005543">
    <property type="entry name" value="PASTA_dom"/>
</dbReference>
<evidence type="ECO:0000313" key="6">
    <source>
        <dbReference type="EMBL" id="TGG87529.1"/>
    </source>
</evidence>
<dbReference type="Gene3D" id="3.40.710.10">
    <property type="entry name" value="DD-peptidase/beta-lactamase superfamily"/>
    <property type="match status" value="1"/>
</dbReference>
<keyword evidence="2 3" id="KW-0472">Membrane</keyword>
<name>A0A4Z0VU92_9BACT</name>
<dbReference type="SUPFAM" id="SSF54184">
    <property type="entry name" value="Penicillin-binding protein 2x (pbp-2x), c-terminal domain"/>
    <property type="match status" value="1"/>
</dbReference>
<dbReference type="Proteomes" id="UP000297288">
    <property type="component" value="Unassembled WGS sequence"/>
</dbReference>
<evidence type="ECO:0000256" key="2">
    <source>
        <dbReference type="ARBA" id="ARBA00023136"/>
    </source>
</evidence>